<feature type="compositionally biased region" description="Polar residues" evidence="1">
    <location>
        <begin position="8"/>
        <end position="29"/>
    </location>
</feature>
<gene>
    <name evidence="3" type="ORF">PhaeoP97_01110</name>
</gene>
<organism evidence="3 4">
    <name type="scientific">Phaeobacter porticola</name>
    <dbReference type="NCBI Taxonomy" id="1844006"/>
    <lineage>
        <taxon>Bacteria</taxon>
        <taxon>Pseudomonadati</taxon>
        <taxon>Pseudomonadota</taxon>
        <taxon>Alphaproteobacteria</taxon>
        <taxon>Rhodobacterales</taxon>
        <taxon>Roseobacteraceae</taxon>
        <taxon>Phaeobacter</taxon>
    </lineage>
</organism>
<accession>A0A1L3I3A3</accession>
<evidence type="ECO:0000313" key="3">
    <source>
        <dbReference type="EMBL" id="APG46537.1"/>
    </source>
</evidence>
<sequence>MAYFTQAGHGQSYSNGGDRSADSATETQRNQQPYAQQNPAQQPQYGFGQTEQAHAQSAGGYFAQPVATPAAYGAQAHAQPGYQGHGPSTYGDPAQDAYSGPGTEQGHRYDDYGFTPEPAGVGQAGLGKAFSVLGAAASLALVAGIGLWGYQLIARDVSGVPVVRAVEGPLRVQPESPGGLPADHQGLAVNAVAANGNVERPADRLTLAPEDVTLTEDDQPMQANLQTDTTASTSIISGTTDLSVDAVAAYQGGEIDALVAELTDGVTPLGQDALNGAEQLSASAAVSAPAIVQPEPLQPVIVAAATPAPNAALRNAPGVRVSLRPSARPARFSPTRASAVVPAAKTTQDVAADSLPAGTRLAQLGAYESAEVARAEWDRIHGRFADYLEGKKRVIQKAESGGRTFYRLRAMGFADLSDARRFCSALVAGNADCIPVTTR</sequence>
<dbReference type="Gene3D" id="3.30.70.1070">
    <property type="entry name" value="Sporulation related repeat"/>
    <property type="match status" value="1"/>
</dbReference>
<dbReference type="InterPro" id="IPR036680">
    <property type="entry name" value="SPOR-like_sf"/>
</dbReference>
<dbReference type="GO" id="GO:0042834">
    <property type="term" value="F:peptidoglycan binding"/>
    <property type="evidence" value="ECO:0007669"/>
    <property type="project" value="InterPro"/>
</dbReference>
<dbReference type="OrthoDB" id="8479416at2"/>
<dbReference type="AlphaFoldDB" id="A0A1L3I3A3"/>
<dbReference type="RefSeq" id="WP_072504220.1">
    <property type="nucleotide sequence ID" value="NZ_CP016364.1"/>
</dbReference>
<feature type="compositionally biased region" description="Low complexity" evidence="1">
    <location>
        <begin position="30"/>
        <end position="45"/>
    </location>
</feature>
<dbReference type="STRING" id="1844006.PhaeoP97_01110"/>
<reference evidence="4" key="1">
    <citation type="submission" date="2016-07" db="EMBL/GenBank/DDBJ databases">
        <title>Phaeobacter portensis sp. nov., a tropodithietic acid producing bacterium isolated from a German harbor.</title>
        <authorList>
            <person name="Freese H.M."/>
            <person name="Bunk B."/>
            <person name="Breider S."/>
            <person name="Brinkhoff T."/>
        </authorList>
    </citation>
    <scope>NUCLEOTIDE SEQUENCE [LARGE SCALE GENOMIC DNA]</scope>
    <source>
        <strain evidence="4">P97</strain>
    </source>
</reference>
<evidence type="ECO:0000256" key="1">
    <source>
        <dbReference type="SAM" id="MobiDB-lite"/>
    </source>
</evidence>
<feature type="region of interest" description="Disordered" evidence="1">
    <location>
        <begin position="1"/>
        <end position="57"/>
    </location>
</feature>
<proteinExistence type="predicted"/>
<protein>
    <submittedName>
        <fullName evidence="3">Sporulation related protein domain protein</fullName>
    </submittedName>
</protein>
<evidence type="ECO:0000259" key="2">
    <source>
        <dbReference type="PROSITE" id="PS51724"/>
    </source>
</evidence>
<evidence type="ECO:0000313" key="4">
    <source>
        <dbReference type="Proteomes" id="UP000183859"/>
    </source>
</evidence>
<dbReference type="Pfam" id="PF05036">
    <property type="entry name" value="SPOR"/>
    <property type="match status" value="1"/>
</dbReference>
<feature type="domain" description="SPOR" evidence="2">
    <location>
        <begin position="354"/>
        <end position="439"/>
    </location>
</feature>
<feature type="region of interest" description="Disordered" evidence="1">
    <location>
        <begin position="77"/>
        <end position="115"/>
    </location>
</feature>
<dbReference type="PROSITE" id="PS51724">
    <property type="entry name" value="SPOR"/>
    <property type="match status" value="1"/>
</dbReference>
<dbReference type="KEGG" id="php:PhaeoP97_01110"/>
<dbReference type="Proteomes" id="UP000183859">
    <property type="component" value="Chromosome"/>
</dbReference>
<dbReference type="EMBL" id="CP016364">
    <property type="protein sequence ID" value="APG46537.1"/>
    <property type="molecule type" value="Genomic_DNA"/>
</dbReference>
<name>A0A1L3I3A3_9RHOB</name>
<dbReference type="InterPro" id="IPR007730">
    <property type="entry name" value="SPOR-like_dom"/>
</dbReference>
<keyword evidence="4" id="KW-1185">Reference proteome</keyword>